<dbReference type="Pfam" id="PF00685">
    <property type="entry name" value="Sulfotransfer_1"/>
    <property type="match status" value="1"/>
</dbReference>
<feature type="transmembrane region" description="Helical" evidence="2">
    <location>
        <begin position="88"/>
        <end position="104"/>
    </location>
</feature>
<dbReference type="OrthoDB" id="205623at2759"/>
<organism evidence="4 5">
    <name type="scientific">Allacma fusca</name>
    <dbReference type="NCBI Taxonomy" id="39272"/>
    <lineage>
        <taxon>Eukaryota</taxon>
        <taxon>Metazoa</taxon>
        <taxon>Ecdysozoa</taxon>
        <taxon>Arthropoda</taxon>
        <taxon>Hexapoda</taxon>
        <taxon>Collembola</taxon>
        <taxon>Symphypleona</taxon>
        <taxon>Sminthuridae</taxon>
        <taxon>Allacma</taxon>
    </lineage>
</organism>
<feature type="domain" description="Sulfotransferase" evidence="3">
    <location>
        <begin position="171"/>
        <end position="411"/>
    </location>
</feature>
<evidence type="ECO:0000313" key="4">
    <source>
        <dbReference type="EMBL" id="CAG7835084.1"/>
    </source>
</evidence>
<gene>
    <name evidence="4" type="ORF">AFUS01_LOCUS44507</name>
</gene>
<dbReference type="Proteomes" id="UP000708208">
    <property type="component" value="Unassembled WGS sequence"/>
</dbReference>
<keyword evidence="2" id="KW-0472">Membrane</keyword>
<evidence type="ECO:0000256" key="1">
    <source>
        <dbReference type="ARBA" id="ARBA00022679"/>
    </source>
</evidence>
<keyword evidence="5" id="KW-1185">Reference proteome</keyword>
<comment type="caution">
    <text evidence="4">The sequence shown here is derived from an EMBL/GenBank/DDBJ whole genome shotgun (WGS) entry which is preliminary data.</text>
</comment>
<dbReference type="EMBL" id="CAJVCH010570510">
    <property type="protein sequence ID" value="CAG7835084.1"/>
    <property type="molecule type" value="Genomic_DNA"/>
</dbReference>
<evidence type="ECO:0000259" key="3">
    <source>
        <dbReference type="Pfam" id="PF00685"/>
    </source>
</evidence>
<dbReference type="AlphaFoldDB" id="A0A8J2LMU1"/>
<proteinExistence type="predicted"/>
<reference evidence="4" key="1">
    <citation type="submission" date="2021-06" db="EMBL/GenBank/DDBJ databases">
        <authorList>
            <person name="Hodson N. C."/>
            <person name="Mongue J. A."/>
            <person name="Jaron S. K."/>
        </authorList>
    </citation>
    <scope>NUCLEOTIDE SEQUENCE</scope>
</reference>
<protein>
    <recommendedName>
        <fullName evidence="3">Sulfotransferase domain-containing protein</fullName>
    </recommendedName>
</protein>
<dbReference type="PANTHER" id="PTHR11783">
    <property type="entry name" value="SULFOTRANSFERASE SULT"/>
    <property type="match status" value="1"/>
</dbReference>
<name>A0A8J2LMU1_9HEXA</name>
<dbReference type="InterPro" id="IPR000863">
    <property type="entry name" value="Sulfotransferase_dom"/>
</dbReference>
<keyword evidence="2" id="KW-0812">Transmembrane</keyword>
<accession>A0A8J2LMU1</accession>
<keyword evidence="2" id="KW-1133">Transmembrane helix</keyword>
<dbReference type="GO" id="GO:0008146">
    <property type="term" value="F:sulfotransferase activity"/>
    <property type="evidence" value="ECO:0007669"/>
    <property type="project" value="InterPro"/>
</dbReference>
<keyword evidence="1" id="KW-0808">Transferase</keyword>
<evidence type="ECO:0000256" key="2">
    <source>
        <dbReference type="SAM" id="Phobius"/>
    </source>
</evidence>
<sequence>MLSSMIFRSTFRTFRNVRIQSLYSSSFITSSELKQFTKISSVSPRLIWGTSHQLVKYYSSNTGNTPNASEFSQDDQSRETKIRRYKKIFSTLLFAGTLVAVLFGRRRKMYEKEENFKGCDRLPVDNNFRGNHKEYYRCGKDTRTGKEGCVVPVQMIKDGTLKAIKKFKVQPDDIFVASFPKCGTTWVQEIVYLIMTDLNFGKASEKVMETRFPYLEYPYPGLASVVKQPSPRFIKTHLPLEFLPDDTLSAKVIYITRNPKDTVVSYFHFSRMLAFSSYQGSFEEFSRKFKKDELPYCPFFGHVNSFVKEKDNPNLLIITYEELTRNPAEVIRKIGKFLDKPLSDSDVELLVEHTSFSRMAANPSVNYSHWDEFGIRNKGEENFMRKGKVGDWRNYFSEKSNNEFESWVKENNRTGFNFEFDV</sequence>
<evidence type="ECO:0000313" key="5">
    <source>
        <dbReference type="Proteomes" id="UP000708208"/>
    </source>
</evidence>